<evidence type="ECO:0000256" key="4">
    <source>
        <dbReference type="PROSITE-ProRule" id="PRU00335"/>
    </source>
</evidence>
<dbReference type="PANTHER" id="PTHR30055:SF220">
    <property type="entry name" value="TETR-FAMILY REGULATORY PROTEIN"/>
    <property type="match status" value="1"/>
</dbReference>
<dbReference type="InterPro" id="IPR050109">
    <property type="entry name" value="HTH-type_TetR-like_transc_reg"/>
</dbReference>
<evidence type="ECO:0000313" key="7">
    <source>
        <dbReference type="Proteomes" id="UP000705983"/>
    </source>
</evidence>
<gene>
    <name evidence="6" type="ORF">JVW63_10675</name>
</gene>
<dbReference type="SUPFAM" id="SSF48498">
    <property type="entry name" value="Tetracyclin repressor-like, C-terminal domain"/>
    <property type="match status" value="1"/>
</dbReference>
<evidence type="ECO:0000256" key="1">
    <source>
        <dbReference type="ARBA" id="ARBA00023015"/>
    </source>
</evidence>
<dbReference type="Gene3D" id="1.10.357.10">
    <property type="entry name" value="Tetracycline Repressor, domain 2"/>
    <property type="match status" value="1"/>
</dbReference>
<dbReference type="InterPro" id="IPR036271">
    <property type="entry name" value="Tet_transcr_reg_TetR-rel_C_sf"/>
</dbReference>
<dbReference type="RefSeq" id="WP_187997156.1">
    <property type="nucleotide sequence ID" value="NZ_JACEXG010000007.1"/>
</dbReference>
<dbReference type="Pfam" id="PF13305">
    <property type="entry name" value="TetR_C_33"/>
    <property type="match status" value="1"/>
</dbReference>
<dbReference type="InterPro" id="IPR009057">
    <property type="entry name" value="Homeodomain-like_sf"/>
</dbReference>
<dbReference type="InterPro" id="IPR025996">
    <property type="entry name" value="MT1864/Rv1816-like_C"/>
</dbReference>
<dbReference type="EMBL" id="JAFFJS010000007">
    <property type="protein sequence ID" value="MBM9434157.1"/>
    <property type="molecule type" value="Genomic_DNA"/>
</dbReference>
<dbReference type="Pfam" id="PF00440">
    <property type="entry name" value="TetR_N"/>
    <property type="match status" value="1"/>
</dbReference>
<evidence type="ECO:0000256" key="3">
    <source>
        <dbReference type="ARBA" id="ARBA00023163"/>
    </source>
</evidence>
<accession>A0ABS2THM5</accession>
<name>A0ABS2THM5_9ACTO</name>
<comment type="caution">
    <text evidence="6">The sequence shown here is derived from an EMBL/GenBank/DDBJ whole genome shotgun (WGS) entry which is preliminary data.</text>
</comment>
<feature type="DNA-binding region" description="H-T-H motif" evidence="4">
    <location>
        <begin position="34"/>
        <end position="53"/>
    </location>
</feature>
<dbReference type="InterPro" id="IPR001647">
    <property type="entry name" value="HTH_TetR"/>
</dbReference>
<evidence type="ECO:0000313" key="6">
    <source>
        <dbReference type="EMBL" id="MBM9434157.1"/>
    </source>
</evidence>
<dbReference type="Proteomes" id="UP000705983">
    <property type="component" value="Unassembled WGS sequence"/>
</dbReference>
<protein>
    <submittedName>
        <fullName evidence="6">TetR/AcrR family transcriptional regulator</fullName>
    </submittedName>
</protein>
<evidence type="ECO:0000256" key="2">
    <source>
        <dbReference type="ARBA" id="ARBA00023125"/>
    </source>
</evidence>
<keyword evidence="1" id="KW-0805">Transcription regulation</keyword>
<keyword evidence="2 4" id="KW-0238">DNA-binding</keyword>
<keyword evidence="3" id="KW-0804">Transcription</keyword>
<sequence length="196" mass="21628">MVQQERPYHHGNLRNEIVRVGLELITEGGTEAVGIRETARRLGVSASAAYRHFESRAELLDAVRDAVLVNVADQLQEALDDHAESDVATRLEAISRAYFQFSIDNPKQFQALATAFPLAEDWQTAPGRPLRILTSIIDDIEPSVDDALTSSLAAWAIVQGASSLTTLGSLRELPVDEKWKVQQRTTEILLKGLGLR</sequence>
<organism evidence="6 7">
    <name type="scientific">Flaviflexus equikiangi</name>
    <dbReference type="NCBI Taxonomy" id="2758573"/>
    <lineage>
        <taxon>Bacteria</taxon>
        <taxon>Bacillati</taxon>
        <taxon>Actinomycetota</taxon>
        <taxon>Actinomycetes</taxon>
        <taxon>Actinomycetales</taxon>
        <taxon>Actinomycetaceae</taxon>
        <taxon>Flaviflexus</taxon>
    </lineage>
</organism>
<evidence type="ECO:0000259" key="5">
    <source>
        <dbReference type="PROSITE" id="PS50977"/>
    </source>
</evidence>
<reference evidence="7" key="1">
    <citation type="submission" date="2021-02" db="EMBL/GenBank/DDBJ databases">
        <title>Leucobacter sp. CX169.</title>
        <authorList>
            <person name="Cheng Y."/>
        </authorList>
    </citation>
    <scope>NUCLEOTIDE SEQUENCE [LARGE SCALE GENOMIC DNA]</scope>
    <source>
        <strain evidence="7">JY899</strain>
    </source>
</reference>
<dbReference type="PRINTS" id="PR00455">
    <property type="entry name" value="HTHTETR"/>
</dbReference>
<dbReference type="SUPFAM" id="SSF46689">
    <property type="entry name" value="Homeodomain-like"/>
    <property type="match status" value="1"/>
</dbReference>
<dbReference type="PANTHER" id="PTHR30055">
    <property type="entry name" value="HTH-TYPE TRANSCRIPTIONAL REGULATOR RUTR"/>
    <property type="match status" value="1"/>
</dbReference>
<keyword evidence="7" id="KW-1185">Reference proteome</keyword>
<proteinExistence type="predicted"/>
<dbReference type="PROSITE" id="PS50977">
    <property type="entry name" value="HTH_TETR_2"/>
    <property type="match status" value="1"/>
</dbReference>
<feature type="domain" description="HTH tetR-type" evidence="5">
    <location>
        <begin position="11"/>
        <end position="71"/>
    </location>
</feature>